<dbReference type="InterPro" id="IPR031968">
    <property type="entry name" value="VASt"/>
</dbReference>
<keyword evidence="3" id="KW-1133">Transmembrane helix</keyword>
<feature type="compositionally biased region" description="Polar residues" evidence="5">
    <location>
        <begin position="894"/>
        <end position="906"/>
    </location>
</feature>
<dbReference type="EMBL" id="JAUBYV010000002">
    <property type="protein sequence ID" value="KAK2629019.1"/>
    <property type="molecule type" value="Genomic_DNA"/>
</dbReference>
<dbReference type="CDD" id="cd13280">
    <property type="entry name" value="PH_SIP3"/>
    <property type="match status" value="1"/>
</dbReference>
<dbReference type="InterPro" id="IPR027267">
    <property type="entry name" value="AH/BAR_dom_sf"/>
</dbReference>
<dbReference type="PANTHER" id="PTHR14248">
    <property type="entry name" value="CYCLIN Y, ISOFORM A"/>
    <property type="match status" value="1"/>
</dbReference>
<dbReference type="InterPro" id="IPR039463">
    <property type="entry name" value="Sip3/Lam1_BAR"/>
</dbReference>
<keyword evidence="9" id="KW-1185">Reference proteome</keyword>
<proteinExistence type="predicted"/>
<dbReference type="Gene3D" id="2.30.29.30">
    <property type="entry name" value="Pleckstrin-homology domain (PH domain)/Phosphotyrosine-binding domain (PTB)"/>
    <property type="match status" value="1"/>
</dbReference>
<feature type="domain" description="VASt" evidence="7">
    <location>
        <begin position="950"/>
        <end position="1121"/>
    </location>
</feature>
<evidence type="ECO:0000256" key="3">
    <source>
        <dbReference type="ARBA" id="ARBA00022989"/>
    </source>
</evidence>
<name>A0AAD9T5L9_9HELO</name>
<evidence type="ECO:0000256" key="1">
    <source>
        <dbReference type="ARBA" id="ARBA00004370"/>
    </source>
</evidence>
<keyword evidence="4" id="KW-0472">Membrane</keyword>
<dbReference type="InterPro" id="IPR001849">
    <property type="entry name" value="PH_domain"/>
</dbReference>
<dbReference type="Proteomes" id="UP001285354">
    <property type="component" value="Unassembled WGS sequence"/>
</dbReference>
<dbReference type="PROSITE" id="PS50003">
    <property type="entry name" value="PH_DOMAIN"/>
    <property type="match status" value="1"/>
</dbReference>
<gene>
    <name evidence="8" type="ORF">QTJ16_002122</name>
</gene>
<reference evidence="8" key="1">
    <citation type="submission" date="2023-06" db="EMBL/GenBank/DDBJ databases">
        <title>Draft genome of Marssonina rosae.</title>
        <authorList>
            <person name="Cheng Q."/>
        </authorList>
    </citation>
    <scope>NUCLEOTIDE SEQUENCE</scope>
    <source>
        <strain evidence="8">R4</strain>
    </source>
</reference>
<dbReference type="Gene3D" id="1.20.1270.60">
    <property type="entry name" value="Arfaptin homology (AH) domain/BAR domain"/>
    <property type="match status" value="1"/>
</dbReference>
<feature type="region of interest" description="Disordered" evidence="5">
    <location>
        <begin position="562"/>
        <end position="596"/>
    </location>
</feature>
<dbReference type="SUPFAM" id="SSF103657">
    <property type="entry name" value="BAR/IMD domain-like"/>
    <property type="match status" value="1"/>
</dbReference>
<feature type="region of interest" description="Disordered" evidence="5">
    <location>
        <begin position="883"/>
        <end position="911"/>
    </location>
</feature>
<evidence type="ECO:0000259" key="7">
    <source>
        <dbReference type="PROSITE" id="PS51778"/>
    </source>
</evidence>
<evidence type="ECO:0000256" key="5">
    <source>
        <dbReference type="SAM" id="MobiDB-lite"/>
    </source>
</evidence>
<feature type="compositionally biased region" description="Polar residues" evidence="5">
    <location>
        <begin position="649"/>
        <end position="666"/>
    </location>
</feature>
<feature type="compositionally biased region" description="Basic and acidic residues" evidence="5">
    <location>
        <begin position="494"/>
        <end position="504"/>
    </location>
</feature>
<dbReference type="GO" id="GO:0005737">
    <property type="term" value="C:cytoplasm"/>
    <property type="evidence" value="ECO:0007669"/>
    <property type="project" value="InterPro"/>
</dbReference>
<evidence type="ECO:0000259" key="6">
    <source>
        <dbReference type="PROSITE" id="PS50003"/>
    </source>
</evidence>
<evidence type="ECO:0000313" key="9">
    <source>
        <dbReference type="Proteomes" id="UP001285354"/>
    </source>
</evidence>
<dbReference type="FunFam" id="2.30.29.30:FF:000349">
    <property type="entry name" value="Transcription factor SipA3"/>
    <property type="match status" value="1"/>
</dbReference>
<dbReference type="InterPro" id="IPR004148">
    <property type="entry name" value="BAR_dom"/>
</dbReference>
<feature type="region of interest" description="Disordered" evidence="5">
    <location>
        <begin position="469"/>
        <end position="504"/>
    </location>
</feature>
<sequence>MSEPVSKPALPQVYRPLSLIPVGLKEASLDSPSFRATAVHFSDQVEIIEKWLDAYVRTLSKLVHDVTSLEETFNAFLLRSVPPPNVSEAVLDHDYTLLAMKRFGEGSREWWSQMIFGMKKMDSNVVEPIKSFMAGELRNFKDARRYLEQSQKTFDNTLARYVSQSKTKEPSSLREDAFQVHETRKAYLKASLDFCLLAPQLRYTIDKLLIRVSSDQWREMRRCRENGGASFAKWGSEMDRVRGWSKEMESGESVFRRELQMARRDIAEAASQASKPSRELEDYQLSTVSNLSSKGPSAVNISQGKERERSEKQGWLFLRTISGKPARTSWIRRWFYVKNGIFGWLVQGLQSGGVEEGEKIGVLLCNIKPAVQEERRFCFEVKTKKQTILVQAETQGQLMDWLEIFEVAKNKALEASANITYSHPGGLDPAFAITPPSIPEFAAKNSDGHVALGSDDLSGGGFDKIGTLPIPGPDMGNPTSRNSFDVSAPRRSIATREEGESGRDHATRIMQKLDLHRRSIVVPVDPPPAPAPLAPVGIASLISASHNIQPVYSTPAINQTGSNLSAKSTAPTQSSEPHTASTLAPSTLANPPAPTNLSKSAVIVSGERGIGVGRSDATGGMPSGIMANLWGSSNWGYINRMEKGEIKSQPANTSLPASPTLKSLQPSPKLDDENRKPDSGVSDFPVSGGTSTDTVPLPAPVPVATHRKTMSVDMESARLQSQFGPKPEVFPSNYPLELQTQEAQFRVLFPNVSRDDKVLLVFRAAWNPNEQQEFPGRVYVTQHDIYFYSHHLGLVLITGAALDSVTEVTAAPGKDCDFIFLHLSENTSSAGYTRITIKTFLEPLRLLQSRLNHLIEISKSKEPFDLEATIAALIKLESNNPAQSPSMESWEDVSVNTPVDDGTSTGRSRKHRDPRLAIHVERGVHLGRAHKEVTKFHLPSRPIIYEPRDMQRKAVERQFDISPKALFHVMFGDKSAVFQLLYHERRAQRIAQGPWVPVEGSHLRRDFQFQIDYVDVFRRSRQANVVDYQIIDVMNEHVCYVVTDFKTPWHLPHHKDFMLVSKIVITHVAKSKCKLSIYTKVDWSKSPTFSKGLVERQALDDSSLDADDLVDVISDQVRKLGPYSRTKKAINIFGHVGQQTSVSLFSATESGQSKRPQIKQRTLTNMLFETIGSFGESAISSVMMWTFAALRTIWKISNAHYIILTALLLSVLINAFLTSRDTSEWWSERNAAKFMSRIGVGPNSIMGKSVYLKDIDDALKSVPTELMERPGSKCYEQFREIANVTDLNSSYQDAGALLSGKAAQSTARRLRRTRQHLGSYRYDLMIAMRLVNNVEREMMKAEWENWLLDENARCRQVQTLLRDGRFPQARGLDTQQVLEFDEGKIDGRLEELRSWHDEYCGSCQLEEERLLEGKSCLEFG</sequence>
<dbReference type="Pfam" id="PF16016">
    <property type="entry name" value="VASt"/>
    <property type="match status" value="1"/>
</dbReference>
<feature type="region of interest" description="Disordered" evidence="5">
    <location>
        <begin position="648"/>
        <end position="701"/>
    </location>
</feature>
<dbReference type="Pfam" id="PF16746">
    <property type="entry name" value="BAR_3"/>
    <property type="match status" value="1"/>
</dbReference>
<organism evidence="8 9">
    <name type="scientific">Diplocarpon rosae</name>
    <dbReference type="NCBI Taxonomy" id="946125"/>
    <lineage>
        <taxon>Eukaryota</taxon>
        <taxon>Fungi</taxon>
        <taxon>Dikarya</taxon>
        <taxon>Ascomycota</taxon>
        <taxon>Pezizomycotina</taxon>
        <taxon>Leotiomycetes</taxon>
        <taxon>Helotiales</taxon>
        <taxon>Drepanopezizaceae</taxon>
        <taxon>Diplocarpon</taxon>
    </lineage>
</organism>
<dbReference type="PROSITE" id="PS51778">
    <property type="entry name" value="VAST"/>
    <property type="match status" value="1"/>
</dbReference>
<dbReference type="GO" id="GO:0016020">
    <property type="term" value="C:membrane"/>
    <property type="evidence" value="ECO:0007669"/>
    <property type="project" value="UniProtKB-SubCell"/>
</dbReference>
<dbReference type="InterPro" id="IPR042067">
    <property type="entry name" value="Sip3_PH"/>
</dbReference>
<evidence type="ECO:0000313" key="8">
    <source>
        <dbReference type="EMBL" id="KAK2629019.1"/>
    </source>
</evidence>
<dbReference type="CDD" id="cd07609">
    <property type="entry name" value="BAR_SIP3_fungi"/>
    <property type="match status" value="1"/>
</dbReference>
<evidence type="ECO:0000256" key="4">
    <source>
        <dbReference type="ARBA" id="ARBA00023136"/>
    </source>
</evidence>
<dbReference type="SMART" id="SM00233">
    <property type="entry name" value="PH"/>
    <property type="match status" value="1"/>
</dbReference>
<comment type="caution">
    <text evidence="8">The sequence shown here is derived from an EMBL/GenBank/DDBJ whole genome shotgun (WGS) entry which is preliminary data.</text>
</comment>
<evidence type="ECO:0008006" key="10">
    <source>
        <dbReference type="Google" id="ProtNLM"/>
    </source>
</evidence>
<accession>A0AAD9T5L9</accession>
<dbReference type="Pfam" id="PF00169">
    <property type="entry name" value="PH"/>
    <property type="match status" value="1"/>
</dbReference>
<feature type="domain" description="PH" evidence="6">
    <location>
        <begin position="309"/>
        <end position="410"/>
    </location>
</feature>
<keyword evidence="2" id="KW-0812">Transmembrane</keyword>
<dbReference type="SUPFAM" id="SSF50729">
    <property type="entry name" value="PH domain-like"/>
    <property type="match status" value="1"/>
</dbReference>
<dbReference type="InterPro" id="IPR011993">
    <property type="entry name" value="PH-like_dom_sf"/>
</dbReference>
<dbReference type="FunFam" id="1.20.1270.60:FF:000079">
    <property type="entry name" value="Transcription factor SipA3"/>
    <property type="match status" value="1"/>
</dbReference>
<comment type="subcellular location">
    <subcellularLocation>
        <location evidence="1">Membrane</location>
    </subcellularLocation>
</comment>
<protein>
    <recommendedName>
        <fullName evidence="10">Transcription factor SipA3</fullName>
    </recommendedName>
</protein>
<feature type="compositionally biased region" description="Basic and acidic residues" evidence="5">
    <location>
        <begin position="669"/>
        <end position="678"/>
    </location>
</feature>
<evidence type="ECO:0000256" key="2">
    <source>
        <dbReference type="ARBA" id="ARBA00022692"/>
    </source>
</evidence>